<dbReference type="Proteomes" id="UP000081671">
    <property type="component" value="Unplaced"/>
</dbReference>
<proteinExistence type="inferred from homology"/>
<comment type="function">
    <text evidence="1 6">In the hair cortex, hair keratin intermediate filaments are embedded in an interfilamentous matrix, consisting of hair keratin-associated proteins (KRTAP), which are essential for the formation of a rigid and resistant hair shaft through their extensive disulfide bond cross-linking with abundant cysteine residues of hair keratins. The matrix proteins include the high-sulfur and high-glycine-tyrosine keratins.</text>
</comment>
<dbReference type="AlphaFoldDB" id="A0A1S3G4H3"/>
<comment type="subunit">
    <text evidence="2 6">Interacts with hair keratins.</text>
</comment>
<evidence type="ECO:0000256" key="2">
    <source>
        <dbReference type="ARBA" id="ARBA00011662"/>
    </source>
</evidence>
<dbReference type="Pfam" id="PF05287">
    <property type="entry name" value="PMG"/>
    <property type="match status" value="1"/>
</dbReference>
<dbReference type="InterPro" id="IPR007659">
    <property type="entry name" value="Keratin_matx"/>
</dbReference>
<dbReference type="KEGG" id="dord:105994074"/>
<dbReference type="GO" id="GO:0045095">
    <property type="term" value="C:keratin filament"/>
    <property type="evidence" value="ECO:0007669"/>
    <property type="project" value="UniProtKB-UniRule"/>
</dbReference>
<evidence type="ECO:0000256" key="5">
    <source>
        <dbReference type="ARBA" id="ARBA00034495"/>
    </source>
</evidence>
<evidence type="ECO:0000313" key="7">
    <source>
        <dbReference type="Proteomes" id="UP000081671"/>
    </source>
</evidence>
<sequence>MSCHNFCSDNCSSGSLRNSCHLPLVPSMAVCSSNMNCGGEVFHLPRSCQDHTCFGDNCQESCQPAGQECNNFETSCYPSTTYYMPRPCQGTGFSPASSLISSSCLPASCRPLSYVSSSCHPVRPLFNSCQPVGCVSSGYRPFVCLPNSYRPQSLLTSGCRPLGCVAFGPQTVSIVSSSFRPLQPLSSGCQPLTPVCVTCRPTCCAQGGQ</sequence>
<evidence type="ECO:0000313" key="8">
    <source>
        <dbReference type="RefSeq" id="XP_012882942.1"/>
    </source>
</evidence>
<reference evidence="8" key="1">
    <citation type="submission" date="2025-08" db="UniProtKB">
        <authorList>
            <consortium name="RefSeq"/>
        </authorList>
    </citation>
    <scope>IDENTIFICATION</scope>
    <source>
        <tissue evidence="8">Kidney</tissue>
    </source>
</reference>
<evidence type="ECO:0000256" key="1">
    <source>
        <dbReference type="ARBA" id="ARBA00003327"/>
    </source>
</evidence>
<evidence type="ECO:0000256" key="4">
    <source>
        <dbReference type="ARBA" id="ARBA00022744"/>
    </source>
</evidence>
<name>A0A1S3G4H3_DIPOR</name>
<dbReference type="InterPro" id="IPR007951">
    <property type="entry name" value="KRTAP_PMG"/>
</dbReference>
<keyword evidence="3" id="KW-0677">Repeat</keyword>
<dbReference type="GO" id="GO:0005829">
    <property type="term" value="C:cytosol"/>
    <property type="evidence" value="ECO:0007669"/>
    <property type="project" value="UniProtKB-ARBA"/>
</dbReference>
<dbReference type="InParanoid" id="A0A1S3G4H3"/>
<organism evidence="7 8">
    <name type="scientific">Dipodomys ordii</name>
    <name type="common">Ord's kangaroo rat</name>
    <dbReference type="NCBI Taxonomy" id="10020"/>
    <lineage>
        <taxon>Eukaryota</taxon>
        <taxon>Metazoa</taxon>
        <taxon>Chordata</taxon>
        <taxon>Craniata</taxon>
        <taxon>Vertebrata</taxon>
        <taxon>Euteleostomi</taxon>
        <taxon>Mammalia</taxon>
        <taxon>Eutheria</taxon>
        <taxon>Euarchontoglires</taxon>
        <taxon>Glires</taxon>
        <taxon>Rodentia</taxon>
        <taxon>Castorimorpha</taxon>
        <taxon>Heteromyidae</taxon>
        <taxon>Dipodomyinae</taxon>
        <taxon>Dipodomys</taxon>
    </lineage>
</organism>
<gene>
    <name evidence="8" type="primary">LOC105994074</name>
</gene>
<dbReference type="GO" id="GO:0005198">
    <property type="term" value="F:structural molecule activity"/>
    <property type="evidence" value="ECO:0007669"/>
    <property type="project" value="InterPro"/>
</dbReference>
<accession>A0A1S3G4H3</accession>
<keyword evidence="4 6" id="KW-0416">Keratin</keyword>
<protein>
    <recommendedName>
        <fullName evidence="6">Keratin-associated protein</fullName>
    </recommendedName>
</protein>
<dbReference type="GeneID" id="105994074"/>
<dbReference type="OrthoDB" id="9617029at2759"/>
<dbReference type="RefSeq" id="XP_012882942.1">
    <property type="nucleotide sequence ID" value="XM_013027488.1"/>
</dbReference>
<dbReference type="PANTHER" id="PTHR23260:SF7">
    <property type="entry name" value="KERATIN-ASSOCIATED PROTEIN 26-1"/>
    <property type="match status" value="1"/>
</dbReference>
<dbReference type="PANTHER" id="PTHR23260">
    <property type="entry name" value="KERATIN ASSOCIATED PROTEIN 3-3-RELATED"/>
    <property type="match status" value="1"/>
</dbReference>
<comment type="similarity">
    <text evidence="5 6">Belongs to the PMG family.</text>
</comment>
<evidence type="ECO:0000256" key="6">
    <source>
        <dbReference type="RuleBase" id="RU369044"/>
    </source>
</evidence>
<keyword evidence="7" id="KW-1185">Reference proteome</keyword>
<evidence type="ECO:0000256" key="3">
    <source>
        <dbReference type="ARBA" id="ARBA00022737"/>
    </source>
</evidence>